<feature type="chain" id="PRO_5016899042" description="TonB-dependent receptor" evidence="1">
    <location>
        <begin position="32"/>
        <end position="91"/>
    </location>
</feature>
<feature type="signal peptide" evidence="1">
    <location>
        <begin position="1"/>
        <end position="31"/>
    </location>
</feature>
<dbReference type="PANTHER" id="PTHR47234">
    <property type="match status" value="1"/>
</dbReference>
<organism evidence="2 3">
    <name type="scientific">Alteromonas australica</name>
    <dbReference type="NCBI Taxonomy" id="589873"/>
    <lineage>
        <taxon>Bacteria</taxon>
        <taxon>Pseudomonadati</taxon>
        <taxon>Pseudomonadota</taxon>
        <taxon>Gammaproteobacteria</taxon>
        <taxon>Alteromonadales</taxon>
        <taxon>Alteromonadaceae</taxon>
        <taxon>Alteromonas/Salinimonas group</taxon>
        <taxon>Alteromonas</taxon>
    </lineage>
</organism>
<proteinExistence type="predicted"/>
<keyword evidence="1" id="KW-0732">Signal</keyword>
<accession>A0A358DX71</accession>
<name>A0A358DX71_9ALTE</name>
<gene>
    <name evidence="2" type="ORF">DEB45_06455</name>
</gene>
<dbReference type="SUPFAM" id="SSF56935">
    <property type="entry name" value="Porins"/>
    <property type="match status" value="1"/>
</dbReference>
<evidence type="ECO:0000313" key="2">
    <source>
        <dbReference type="EMBL" id="HBU50881.1"/>
    </source>
</evidence>
<evidence type="ECO:0008006" key="4">
    <source>
        <dbReference type="Google" id="ProtNLM"/>
    </source>
</evidence>
<comment type="caution">
    <text evidence="2">The sequence shown here is derived from an EMBL/GenBank/DDBJ whole genome shotgun (WGS) entry which is preliminary data.</text>
</comment>
<evidence type="ECO:0000256" key="1">
    <source>
        <dbReference type="SAM" id="SignalP"/>
    </source>
</evidence>
<dbReference type="Gene3D" id="2.170.130.10">
    <property type="entry name" value="TonB-dependent receptor, plug domain"/>
    <property type="match status" value="1"/>
</dbReference>
<feature type="non-terminal residue" evidence="2">
    <location>
        <position position="91"/>
    </location>
</feature>
<evidence type="ECO:0000313" key="3">
    <source>
        <dbReference type="Proteomes" id="UP000264779"/>
    </source>
</evidence>
<dbReference type="EMBL" id="DONK01000097">
    <property type="protein sequence ID" value="HBU50881.1"/>
    <property type="molecule type" value="Genomic_DNA"/>
</dbReference>
<sequence length="91" mass="9775">MFNNSKLATSVKLACAFGSVMAISASNYALAQEEATTEKDAEEVVEKIQVTGSRISRVDLEATQPISYIDDSYIKDRGMTNAITAVLDLPG</sequence>
<dbReference type="AlphaFoldDB" id="A0A358DX71"/>
<dbReference type="PANTHER" id="PTHR47234:SF3">
    <property type="entry name" value="SECRETIN_TONB SHORT N-TERMINAL DOMAIN-CONTAINING PROTEIN"/>
    <property type="match status" value="1"/>
</dbReference>
<dbReference type="InterPro" id="IPR037066">
    <property type="entry name" value="Plug_dom_sf"/>
</dbReference>
<protein>
    <recommendedName>
        <fullName evidence="4">TonB-dependent receptor</fullName>
    </recommendedName>
</protein>
<reference evidence="2 3" key="1">
    <citation type="journal article" date="2018" name="Nat. Biotechnol.">
        <title>A standardized bacterial taxonomy based on genome phylogeny substantially revises the tree of life.</title>
        <authorList>
            <person name="Parks D.H."/>
            <person name="Chuvochina M."/>
            <person name="Waite D.W."/>
            <person name="Rinke C."/>
            <person name="Skarshewski A."/>
            <person name="Chaumeil P.A."/>
            <person name="Hugenholtz P."/>
        </authorList>
    </citation>
    <scope>NUCLEOTIDE SEQUENCE [LARGE SCALE GENOMIC DNA]</scope>
    <source>
        <strain evidence="2">UBA11621</strain>
    </source>
</reference>
<dbReference type="Proteomes" id="UP000264779">
    <property type="component" value="Unassembled WGS sequence"/>
</dbReference>